<keyword evidence="1" id="KW-0812">Transmembrane</keyword>
<proteinExistence type="predicted"/>
<sequence length="164" mass="18928">MEKEMDEFLEKLKNAGMEINEEMAKIIQEERARIPEAASETLLPWKQKNQPIICRRSKAPVTRTLFFLSLLTIATASGFAGYLIGVNLCWRSIFNKEHIVYLLLGYGLKHFVKGRGEAKTVAEHGSIIRFNRQRFIDEQEKYDKEFAQIEEAARYAVSESHCLT</sequence>
<dbReference type="Gramene" id="OQU88443">
    <property type="protein sequence ID" value="OQU88443"/>
    <property type="gene ID" value="SORBI_3002G035766"/>
</dbReference>
<keyword evidence="3" id="KW-1185">Reference proteome</keyword>
<dbReference type="OMA" id="YAVSESH"/>
<keyword evidence="1" id="KW-1133">Transmembrane helix</keyword>
<organism evidence="2 3">
    <name type="scientific">Sorghum bicolor</name>
    <name type="common">Sorghum</name>
    <name type="synonym">Sorghum vulgare</name>
    <dbReference type="NCBI Taxonomy" id="4558"/>
    <lineage>
        <taxon>Eukaryota</taxon>
        <taxon>Viridiplantae</taxon>
        <taxon>Streptophyta</taxon>
        <taxon>Embryophyta</taxon>
        <taxon>Tracheophyta</taxon>
        <taxon>Spermatophyta</taxon>
        <taxon>Magnoliopsida</taxon>
        <taxon>Liliopsida</taxon>
        <taxon>Poales</taxon>
        <taxon>Poaceae</taxon>
        <taxon>PACMAD clade</taxon>
        <taxon>Panicoideae</taxon>
        <taxon>Andropogonodae</taxon>
        <taxon>Andropogoneae</taxon>
        <taxon>Sorghinae</taxon>
        <taxon>Sorghum</taxon>
    </lineage>
</organism>
<dbReference type="Proteomes" id="UP000000768">
    <property type="component" value="Chromosome 2"/>
</dbReference>
<name>A0A1W0W267_SORBI</name>
<evidence type="ECO:0000256" key="1">
    <source>
        <dbReference type="SAM" id="Phobius"/>
    </source>
</evidence>
<evidence type="ECO:0000313" key="3">
    <source>
        <dbReference type="Proteomes" id="UP000000768"/>
    </source>
</evidence>
<accession>A0A1W0W267</accession>
<dbReference type="EMBL" id="CM000761">
    <property type="protein sequence ID" value="OQU88443.1"/>
    <property type="molecule type" value="Genomic_DNA"/>
</dbReference>
<reference evidence="3" key="2">
    <citation type="journal article" date="2018" name="Plant J.">
        <title>The Sorghum bicolor reference genome: improved assembly, gene annotations, a transcriptome atlas, and signatures of genome organization.</title>
        <authorList>
            <person name="McCormick R.F."/>
            <person name="Truong S.K."/>
            <person name="Sreedasyam A."/>
            <person name="Jenkins J."/>
            <person name="Shu S."/>
            <person name="Sims D."/>
            <person name="Kennedy M."/>
            <person name="Amirebrahimi M."/>
            <person name="Weers B.D."/>
            <person name="McKinley B."/>
            <person name="Mattison A."/>
            <person name="Morishige D.T."/>
            <person name="Grimwood J."/>
            <person name="Schmutz J."/>
            <person name="Mullet J.E."/>
        </authorList>
    </citation>
    <scope>NUCLEOTIDE SEQUENCE [LARGE SCALE GENOMIC DNA]</scope>
    <source>
        <strain evidence="3">cv. BTx623</strain>
    </source>
</reference>
<gene>
    <name evidence="2" type="ORF">SORBI_3002G035766</name>
</gene>
<keyword evidence="1" id="KW-0472">Membrane</keyword>
<dbReference type="AlphaFoldDB" id="A0A1W0W267"/>
<dbReference type="InParanoid" id="A0A1W0W267"/>
<reference evidence="2 3" key="1">
    <citation type="journal article" date="2009" name="Nature">
        <title>The Sorghum bicolor genome and the diversification of grasses.</title>
        <authorList>
            <person name="Paterson A.H."/>
            <person name="Bowers J.E."/>
            <person name="Bruggmann R."/>
            <person name="Dubchak I."/>
            <person name="Grimwood J."/>
            <person name="Gundlach H."/>
            <person name="Haberer G."/>
            <person name="Hellsten U."/>
            <person name="Mitros T."/>
            <person name="Poliakov A."/>
            <person name="Schmutz J."/>
            <person name="Spannagl M."/>
            <person name="Tang H."/>
            <person name="Wang X."/>
            <person name="Wicker T."/>
            <person name="Bharti A.K."/>
            <person name="Chapman J."/>
            <person name="Feltus F.A."/>
            <person name="Gowik U."/>
            <person name="Grigoriev I.V."/>
            <person name="Lyons E."/>
            <person name="Maher C.A."/>
            <person name="Martis M."/>
            <person name="Narechania A."/>
            <person name="Otillar R.P."/>
            <person name="Penning B.W."/>
            <person name="Salamov A.A."/>
            <person name="Wang Y."/>
            <person name="Zhang L."/>
            <person name="Carpita N.C."/>
            <person name="Freeling M."/>
            <person name="Gingle A.R."/>
            <person name="Hash C.T."/>
            <person name="Keller B."/>
            <person name="Klein P."/>
            <person name="Kresovich S."/>
            <person name="McCann M.C."/>
            <person name="Ming R."/>
            <person name="Peterson D.G."/>
            <person name="Mehboob-ur-Rahman"/>
            <person name="Ware D."/>
            <person name="Westhoff P."/>
            <person name="Mayer K.F."/>
            <person name="Messing J."/>
            <person name="Rokhsar D.S."/>
        </authorList>
    </citation>
    <scope>NUCLEOTIDE SEQUENCE [LARGE SCALE GENOMIC DNA]</scope>
    <source>
        <strain evidence="3">cv. BTx623</strain>
    </source>
</reference>
<protein>
    <submittedName>
        <fullName evidence="2">Uncharacterized protein</fullName>
    </submittedName>
</protein>
<feature type="transmembrane region" description="Helical" evidence="1">
    <location>
        <begin position="65"/>
        <end position="85"/>
    </location>
</feature>
<evidence type="ECO:0000313" key="2">
    <source>
        <dbReference type="EMBL" id="OQU88443.1"/>
    </source>
</evidence>